<protein>
    <submittedName>
        <fullName evidence="1">Uncharacterized protein</fullName>
    </submittedName>
</protein>
<proteinExistence type="predicted"/>
<keyword evidence="2" id="KW-1185">Reference proteome</keyword>
<evidence type="ECO:0000313" key="2">
    <source>
        <dbReference type="Proteomes" id="UP000308600"/>
    </source>
</evidence>
<dbReference type="Proteomes" id="UP000308600">
    <property type="component" value="Unassembled WGS sequence"/>
</dbReference>
<sequence length="534" mass="60209">MGAHTIVIDFQEPSIEKVEAQIRVLHHYIQRLGVARNALLPINRLPPDVLLDIFALVGKTWDIHATRSMLKLTWVSHRWREFALSCPSLWTVITDSNLNRTKRWLARSRSVPLSVGLFKMGRNSAISNKLHLQSLAAQMPRIKTLHICQTDREVLFELTTSWNAPALLLTSLKLKGVGISGNFLSQVPNVRDLFLARCKFSWEAGAANFTYLTSLYIIRPQLAVPVGQFIALLHNTPSLERVVLIEAFSLDGYPEPTVLDQPPALKRARLHMLKTDTDNFGSGLQFLKHVGPRFTTSETVVSCSFDHMAFEDSDAGTLPLLLSTFSQLSSTQVVTTISLEDDLLSINYRNLDYDMCQRSLHTFITQEQFLALSLTLKQTLRLTHLQAFRFDLELFGWDVPHLIEVFGRLPSLEYFDFQGGCHEMTVLLNALALESSPTLFPALKIFGTLSPKEVRDLLPQVLITRKRLGCGFKTVILHGGDEADLKTALRMLGHLVDHFILEDCPETEGIRHEKLGGTDPVFDECYTKPFDGSY</sequence>
<evidence type="ECO:0000313" key="1">
    <source>
        <dbReference type="EMBL" id="TFK61086.1"/>
    </source>
</evidence>
<accession>A0ACD3A5Y5</accession>
<organism evidence="1 2">
    <name type="scientific">Pluteus cervinus</name>
    <dbReference type="NCBI Taxonomy" id="181527"/>
    <lineage>
        <taxon>Eukaryota</taxon>
        <taxon>Fungi</taxon>
        <taxon>Dikarya</taxon>
        <taxon>Basidiomycota</taxon>
        <taxon>Agaricomycotina</taxon>
        <taxon>Agaricomycetes</taxon>
        <taxon>Agaricomycetidae</taxon>
        <taxon>Agaricales</taxon>
        <taxon>Pluteineae</taxon>
        <taxon>Pluteaceae</taxon>
        <taxon>Pluteus</taxon>
    </lineage>
</organism>
<gene>
    <name evidence="1" type="ORF">BDN72DRAFT_965374</name>
</gene>
<dbReference type="EMBL" id="ML208697">
    <property type="protein sequence ID" value="TFK61086.1"/>
    <property type="molecule type" value="Genomic_DNA"/>
</dbReference>
<reference evidence="1 2" key="1">
    <citation type="journal article" date="2019" name="Nat. Ecol. Evol.">
        <title>Megaphylogeny resolves global patterns of mushroom evolution.</title>
        <authorList>
            <person name="Varga T."/>
            <person name="Krizsan K."/>
            <person name="Foldi C."/>
            <person name="Dima B."/>
            <person name="Sanchez-Garcia M."/>
            <person name="Sanchez-Ramirez S."/>
            <person name="Szollosi G.J."/>
            <person name="Szarkandi J.G."/>
            <person name="Papp V."/>
            <person name="Albert L."/>
            <person name="Andreopoulos W."/>
            <person name="Angelini C."/>
            <person name="Antonin V."/>
            <person name="Barry K.W."/>
            <person name="Bougher N.L."/>
            <person name="Buchanan P."/>
            <person name="Buyck B."/>
            <person name="Bense V."/>
            <person name="Catcheside P."/>
            <person name="Chovatia M."/>
            <person name="Cooper J."/>
            <person name="Damon W."/>
            <person name="Desjardin D."/>
            <person name="Finy P."/>
            <person name="Geml J."/>
            <person name="Haridas S."/>
            <person name="Hughes K."/>
            <person name="Justo A."/>
            <person name="Karasinski D."/>
            <person name="Kautmanova I."/>
            <person name="Kiss B."/>
            <person name="Kocsube S."/>
            <person name="Kotiranta H."/>
            <person name="LaButti K.M."/>
            <person name="Lechner B.E."/>
            <person name="Liimatainen K."/>
            <person name="Lipzen A."/>
            <person name="Lukacs Z."/>
            <person name="Mihaltcheva S."/>
            <person name="Morgado L.N."/>
            <person name="Niskanen T."/>
            <person name="Noordeloos M.E."/>
            <person name="Ohm R.A."/>
            <person name="Ortiz-Santana B."/>
            <person name="Ovrebo C."/>
            <person name="Racz N."/>
            <person name="Riley R."/>
            <person name="Savchenko A."/>
            <person name="Shiryaev A."/>
            <person name="Soop K."/>
            <person name="Spirin V."/>
            <person name="Szebenyi C."/>
            <person name="Tomsovsky M."/>
            <person name="Tulloss R.E."/>
            <person name="Uehling J."/>
            <person name="Grigoriev I.V."/>
            <person name="Vagvolgyi C."/>
            <person name="Papp T."/>
            <person name="Martin F.M."/>
            <person name="Miettinen O."/>
            <person name="Hibbett D.S."/>
            <person name="Nagy L.G."/>
        </authorList>
    </citation>
    <scope>NUCLEOTIDE SEQUENCE [LARGE SCALE GENOMIC DNA]</scope>
    <source>
        <strain evidence="1 2">NL-1719</strain>
    </source>
</reference>
<name>A0ACD3A5Y5_9AGAR</name>